<feature type="signal peptide" evidence="1">
    <location>
        <begin position="1"/>
        <end position="26"/>
    </location>
</feature>
<evidence type="ECO:0000313" key="2">
    <source>
        <dbReference type="EMBL" id="JAW15642.1"/>
    </source>
</evidence>
<dbReference type="EMBL" id="GFTR01000784">
    <property type="protein sequence ID" value="JAW15642.1"/>
    <property type="molecule type" value="Transcribed_RNA"/>
</dbReference>
<name>A0A224Y3I5_9HEMI</name>
<accession>A0A224Y3I5</accession>
<keyword evidence="1" id="KW-0732">Signal</keyword>
<sequence>MFVFAQMNVIILVSSYLNWAVSRVEKQKNYLFPIQIFHLRNQGRRLVELGVSSQHWFSCLLLKVSWHISLRLSGMPCLL</sequence>
<proteinExistence type="predicted"/>
<dbReference type="AlphaFoldDB" id="A0A224Y3I5"/>
<reference evidence="2" key="1">
    <citation type="journal article" date="2018" name="PLoS Negl. Trop. Dis.">
        <title>An insight into the salivary gland and fat body transcriptome of Panstrongylus lignarius (Hemiptera: Heteroptera), the main vector of Chagas disease in Peru.</title>
        <authorList>
            <person name="Nevoa J.C."/>
            <person name="Mendes M.T."/>
            <person name="da Silva M.V."/>
            <person name="Soares S.C."/>
            <person name="Oliveira C.J.F."/>
            <person name="Ribeiro J.M.C."/>
        </authorList>
    </citation>
    <scope>NUCLEOTIDE SEQUENCE</scope>
</reference>
<organism evidence="2">
    <name type="scientific">Panstrongylus lignarius</name>
    <dbReference type="NCBI Taxonomy" id="156445"/>
    <lineage>
        <taxon>Eukaryota</taxon>
        <taxon>Metazoa</taxon>
        <taxon>Ecdysozoa</taxon>
        <taxon>Arthropoda</taxon>
        <taxon>Hexapoda</taxon>
        <taxon>Insecta</taxon>
        <taxon>Pterygota</taxon>
        <taxon>Neoptera</taxon>
        <taxon>Paraneoptera</taxon>
        <taxon>Hemiptera</taxon>
        <taxon>Heteroptera</taxon>
        <taxon>Panheteroptera</taxon>
        <taxon>Cimicomorpha</taxon>
        <taxon>Reduviidae</taxon>
        <taxon>Triatominae</taxon>
        <taxon>Panstrongylus</taxon>
    </lineage>
</organism>
<evidence type="ECO:0000256" key="1">
    <source>
        <dbReference type="SAM" id="SignalP"/>
    </source>
</evidence>
<protein>
    <submittedName>
        <fullName evidence="2">Putative secreted protein</fullName>
    </submittedName>
</protein>
<feature type="chain" id="PRO_5012578573" evidence="1">
    <location>
        <begin position="27"/>
        <end position="79"/>
    </location>
</feature>